<dbReference type="AlphaFoldDB" id="A0A7C1JB52"/>
<comment type="caution">
    <text evidence="2">The sequence shown here is derived from an EMBL/GenBank/DDBJ whole genome shotgun (WGS) entry which is preliminary data.</text>
</comment>
<accession>A0A7C1JB52</accession>
<dbReference type="EMBL" id="DSMG01000038">
    <property type="protein sequence ID" value="HDX30444.1"/>
    <property type="molecule type" value="Genomic_DNA"/>
</dbReference>
<dbReference type="Pfam" id="PF12822">
    <property type="entry name" value="ECF_trnsprt"/>
    <property type="match status" value="1"/>
</dbReference>
<proteinExistence type="predicted"/>
<feature type="transmembrane region" description="Helical" evidence="1">
    <location>
        <begin position="88"/>
        <end position="109"/>
    </location>
</feature>
<dbReference type="InterPro" id="IPR024529">
    <property type="entry name" value="ECF_trnsprt_substrate-spec"/>
</dbReference>
<gene>
    <name evidence="2" type="ORF">ENQ20_03010</name>
</gene>
<name>A0A7C1JB52_9CHLR</name>
<evidence type="ECO:0000313" key="2">
    <source>
        <dbReference type="EMBL" id="HDX30444.1"/>
    </source>
</evidence>
<sequence length="191" mass="19714">MNISTRSIVVAGVLIAISAVLARTGLGYFPVPNVTASATIMQIPPIIGGVLEGPLVGAVVGLVFGLDSFIQFASVVTTSPAYANNATMGWVAAFIIIFLPRLLIGPAAWWTYKSLRRGNEIVALGAAGVVGSLTNTVLVVGLAILLQVFTFEIVAVVIPQAVFEAVLAAIVTIAVVAAWKRIEIGRGGSSV</sequence>
<dbReference type="GO" id="GO:0022857">
    <property type="term" value="F:transmembrane transporter activity"/>
    <property type="evidence" value="ECO:0007669"/>
    <property type="project" value="InterPro"/>
</dbReference>
<keyword evidence="1" id="KW-1133">Transmembrane helix</keyword>
<reference evidence="2" key="1">
    <citation type="journal article" date="2020" name="mSystems">
        <title>Genome- and Community-Level Interaction Insights into Carbon Utilization and Element Cycling Functions of Hydrothermarchaeota in Hydrothermal Sediment.</title>
        <authorList>
            <person name="Zhou Z."/>
            <person name="Liu Y."/>
            <person name="Xu W."/>
            <person name="Pan J."/>
            <person name="Luo Z.H."/>
            <person name="Li M."/>
        </authorList>
    </citation>
    <scope>NUCLEOTIDE SEQUENCE [LARGE SCALE GENOMIC DNA]</scope>
    <source>
        <strain evidence="2">SpSt-289</strain>
    </source>
</reference>
<protein>
    <submittedName>
        <fullName evidence="2">ECF transporter S component</fullName>
    </submittedName>
</protein>
<feature type="transmembrane region" description="Helical" evidence="1">
    <location>
        <begin position="153"/>
        <end position="179"/>
    </location>
</feature>
<evidence type="ECO:0000256" key="1">
    <source>
        <dbReference type="SAM" id="Phobius"/>
    </source>
</evidence>
<keyword evidence="1" id="KW-0812">Transmembrane</keyword>
<organism evidence="2">
    <name type="scientific">Caldilinea aerophila</name>
    <dbReference type="NCBI Taxonomy" id="133453"/>
    <lineage>
        <taxon>Bacteria</taxon>
        <taxon>Bacillati</taxon>
        <taxon>Chloroflexota</taxon>
        <taxon>Caldilineae</taxon>
        <taxon>Caldilineales</taxon>
        <taxon>Caldilineaceae</taxon>
        <taxon>Caldilinea</taxon>
    </lineage>
</organism>
<feature type="transmembrane region" description="Helical" evidence="1">
    <location>
        <begin position="121"/>
        <end position="147"/>
    </location>
</feature>
<dbReference type="Gene3D" id="1.10.1760.20">
    <property type="match status" value="1"/>
</dbReference>
<keyword evidence="1" id="KW-0472">Membrane</keyword>